<comment type="similarity">
    <text evidence="2">Belongs to the major facilitator superfamily. TCR/Tet family.</text>
</comment>
<dbReference type="InterPro" id="IPR020846">
    <property type="entry name" value="MFS_dom"/>
</dbReference>
<evidence type="ECO:0000256" key="5">
    <source>
        <dbReference type="ARBA" id="ARBA00023136"/>
    </source>
</evidence>
<feature type="transmembrane region" description="Helical" evidence="6">
    <location>
        <begin position="214"/>
        <end position="233"/>
    </location>
</feature>
<feature type="domain" description="Major facilitator superfamily (MFS) profile" evidence="7">
    <location>
        <begin position="59"/>
        <end position="549"/>
    </location>
</feature>
<dbReference type="CDD" id="cd17502">
    <property type="entry name" value="MFS_Azr1_MDR_like"/>
    <property type="match status" value="1"/>
</dbReference>
<dbReference type="RefSeq" id="XP_031873628.1">
    <property type="nucleotide sequence ID" value="XM_032009574.1"/>
</dbReference>
<dbReference type="InterPro" id="IPR011701">
    <property type="entry name" value="MFS"/>
</dbReference>
<dbReference type="GeneID" id="43593800"/>
<dbReference type="SUPFAM" id="SSF103473">
    <property type="entry name" value="MFS general substrate transporter"/>
    <property type="match status" value="2"/>
</dbReference>
<dbReference type="Proteomes" id="UP000254866">
    <property type="component" value="Unassembled WGS sequence"/>
</dbReference>
<evidence type="ECO:0000313" key="9">
    <source>
        <dbReference type="Proteomes" id="UP000254866"/>
    </source>
</evidence>
<dbReference type="OrthoDB" id="10021397at2759"/>
<evidence type="ECO:0000256" key="4">
    <source>
        <dbReference type="ARBA" id="ARBA00022989"/>
    </source>
</evidence>
<dbReference type="PROSITE" id="PS50850">
    <property type="entry name" value="MFS"/>
    <property type="match status" value="1"/>
</dbReference>
<feature type="transmembrane region" description="Helical" evidence="6">
    <location>
        <begin position="325"/>
        <end position="349"/>
    </location>
</feature>
<feature type="transmembrane region" description="Helical" evidence="6">
    <location>
        <begin position="56"/>
        <end position="82"/>
    </location>
</feature>
<feature type="transmembrane region" description="Helical" evidence="6">
    <location>
        <begin position="285"/>
        <end position="304"/>
    </location>
</feature>
<proteinExistence type="inferred from homology"/>
<feature type="transmembrane region" description="Helical" evidence="6">
    <location>
        <begin position="454"/>
        <end position="475"/>
    </location>
</feature>
<feature type="transmembrane region" description="Helical" evidence="6">
    <location>
        <begin position="526"/>
        <end position="544"/>
    </location>
</feature>
<reference evidence="8 9" key="1">
    <citation type="journal article" date="2018" name="IMA Fungus">
        <title>IMA Genome-F 9: Draft genome sequence of Annulohypoxylon stygium, Aspergillus mulundensis, Berkeleyomyces basicola (syn. Thielaviopsis basicola), Ceratocystis smalleyi, two Cercospora beticola strains, Coleophoma cylindrospora, Fusarium fracticaudum, Phialophora cf. hyalina, and Morchella septimelata.</title>
        <authorList>
            <person name="Wingfield B.D."/>
            <person name="Bills G.F."/>
            <person name="Dong Y."/>
            <person name="Huang W."/>
            <person name="Nel W.J."/>
            <person name="Swalarsk-Parry B.S."/>
            <person name="Vaghefi N."/>
            <person name="Wilken P.M."/>
            <person name="An Z."/>
            <person name="de Beer Z.W."/>
            <person name="De Vos L."/>
            <person name="Chen L."/>
            <person name="Duong T.A."/>
            <person name="Gao Y."/>
            <person name="Hammerbacher A."/>
            <person name="Kikkert J.R."/>
            <person name="Li Y."/>
            <person name="Li H."/>
            <person name="Li K."/>
            <person name="Li Q."/>
            <person name="Liu X."/>
            <person name="Ma X."/>
            <person name="Naidoo K."/>
            <person name="Pethybridge S.J."/>
            <person name="Sun J."/>
            <person name="Steenkamp E.T."/>
            <person name="van der Nest M.A."/>
            <person name="van Wyk S."/>
            <person name="Wingfield M.J."/>
            <person name="Xiong C."/>
            <person name="Yue Q."/>
            <person name="Zhang X."/>
        </authorList>
    </citation>
    <scope>NUCLEOTIDE SEQUENCE [LARGE SCALE GENOMIC DNA]</scope>
    <source>
        <strain evidence="8 9">BP 5553</strain>
    </source>
</reference>
<protein>
    <recommendedName>
        <fullName evidence="7">Major facilitator superfamily (MFS) profile domain-containing protein</fullName>
    </recommendedName>
</protein>
<evidence type="ECO:0000256" key="3">
    <source>
        <dbReference type="ARBA" id="ARBA00022692"/>
    </source>
</evidence>
<keyword evidence="3 6" id="KW-0812">Transmembrane</keyword>
<dbReference type="Gene3D" id="1.20.1720.10">
    <property type="entry name" value="Multidrug resistance protein D"/>
    <property type="match status" value="1"/>
</dbReference>
<feature type="transmembrane region" description="Helical" evidence="6">
    <location>
        <begin position="388"/>
        <end position="409"/>
    </location>
</feature>
<feature type="transmembrane region" description="Helical" evidence="6">
    <location>
        <begin position="94"/>
        <end position="112"/>
    </location>
</feature>
<accession>A0A370TZK9</accession>
<evidence type="ECO:0000256" key="6">
    <source>
        <dbReference type="SAM" id="Phobius"/>
    </source>
</evidence>
<dbReference type="GO" id="GO:0005886">
    <property type="term" value="C:plasma membrane"/>
    <property type="evidence" value="ECO:0007669"/>
    <property type="project" value="TreeGrafter"/>
</dbReference>
<evidence type="ECO:0000256" key="1">
    <source>
        <dbReference type="ARBA" id="ARBA00004141"/>
    </source>
</evidence>
<comment type="subcellular location">
    <subcellularLocation>
        <location evidence="1">Membrane</location>
        <topology evidence="1">Multi-pass membrane protein</topology>
    </subcellularLocation>
</comment>
<feature type="transmembrane region" description="Helical" evidence="6">
    <location>
        <begin position="124"/>
        <end position="143"/>
    </location>
</feature>
<dbReference type="InterPro" id="IPR036259">
    <property type="entry name" value="MFS_trans_sf"/>
</dbReference>
<keyword evidence="4 6" id="KW-1133">Transmembrane helix</keyword>
<dbReference type="Gene3D" id="1.20.1250.20">
    <property type="entry name" value="MFS general substrate transporter like domains"/>
    <property type="match status" value="1"/>
</dbReference>
<organism evidence="8 9">
    <name type="scientific">Venustampulla echinocandica</name>
    <dbReference type="NCBI Taxonomy" id="2656787"/>
    <lineage>
        <taxon>Eukaryota</taxon>
        <taxon>Fungi</taxon>
        <taxon>Dikarya</taxon>
        <taxon>Ascomycota</taxon>
        <taxon>Pezizomycotina</taxon>
        <taxon>Leotiomycetes</taxon>
        <taxon>Helotiales</taxon>
        <taxon>Pleuroascaceae</taxon>
        <taxon>Venustampulla</taxon>
    </lineage>
</organism>
<evidence type="ECO:0000313" key="8">
    <source>
        <dbReference type="EMBL" id="RDL40972.1"/>
    </source>
</evidence>
<name>A0A370TZK9_9HELO</name>
<evidence type="ECO:0000259" key="7">
    <source>
        <dbReference type="PROSITE" id="PS50850"/>
    </source>
</evidence>
<keyword evidence="5 6" id="KW-0472">Membrane</keyword>
<dbReference type="PANTHER" id="PTHR23501:SF193">
    <property type="entry name" value="MULTIDRUG TRANSPORTER, PUTATIVE (AFU_ORTHOLOGUE AFUA_8G00940)-RELATED"/>
    <property type="match status" value="1"/>
</dbReference>
<feature type="transmembrane region" description="Helical" evidence="6">
    <location>
        <begin position="181"/>
        <end position="202"/>
    </location>
</feature>
<dbReference type="GO" id="GO:0022857">
    <property type="term" value="F:transmembrane transporter activity"/>
    <property type="evidence" value="ECO:0007669"/>
    <property type="project" value="InterPro"/>
</dbReference>
<dbReference type="Pfam" id="PF07690">
    <property type="entry name" value="MFS_1"/>
    <property type="match status" value="1"/>
</dbReference>
<dbReference type="AlphaFoldDB" id="A0A370TZK9"/>
<gene>
    <name evidence="8" type="ORF">BP5553_00951</name>
</gene>
<keyword evidence="9" id="KW-1185">Reference proteome</keyword>
<feature type="transmembrane region" description="Helical" evidence="6">
    <location>
        <begin position="361"/>
        <end position="381"/>
    </location>
</feature>
<dbReference type="PANTHER" id="PTHR23501">
    <property type="entry name" value="MAJOR FACILITATOR SUPERFAMILY"/>
    <property type="match status" value="1"/>
</dbReference>
<sequence length="571" mass="60643">MIDSNSEKEGAYSTGDSLALEDIQASTMEGKQTTAESTSDVPTQEQEPEYITGVKLFVVLVGCGMVVFLMQLDQTIVVTAIPRITSTFNSLKDIGWYGSSFMLALAAVQPLAGKVYQYYSSKYTFLSAIAIFEVGSLICAVSQSSNMFIVGRAIAGAGGSGLALGFFSILAASAPLDKRPLYLGIVMGVASLGLVLGPVIGGVLTERASWRVCFYLNLPVGALTASFLSFITIPDSKLSGGPKKATIKEQLARLDLQGFAIFTPTCIMLLLALEWGGVTYKWDSATIIGLFCGAVVLCGLFLLWERYRGTDAMIPLAMLRRPVMISASTTMVMSQASTLVITYYLAIWFQVVKEASPTMGGVYFLPTVGSQIVGAVVTGALTSRLGFYTPFAIAGSALTTVASGLFTTLTPTSSAGAWIGYQIISGLSRGMSLQQPITAIQAVLPKEELALGNAFLMFSQILAAAIFVSLGQTIFSNHLVSALAKFAPEVDALRVLDVGATNFRSVIAVESVPGVILAYNQSITRIFWLSLGASCAGFVASWFLGWKNIKKIKQGDEKQGCKAAEKGDAEV</sequence>
<feature type="transmembrane region" description="Helical" evidence="6">
    <location>
        <begin position="149"/>
        <end position="174"/>
    </location>
</feature>
<evidence type="ECO:0000256" key="2">
    <source>
        <dbReference type="ARBA" id="ARBA00007520"/>
    </source>
</evidence>
<dbReference type="FunFam" id="1.20.1250.20:FF:000196">
    <property type="entry name" value="MFS toxin efflux pump (AflT)"/>
    <property type="match status" value="1"/>
</dbReference>
<comment type="caution">
    <text evidence="8">The sequence shown here is derived from an EMBL/GenBank/DDBJ whole genome shotgun (WGS) entry which is preliminary data.</text>
</comment>
<feature type="transmembrane region" description="Helical" evidence="6">
    <location>
        <begin position="254"/>
        <end position="273"/>
    </location>
</feature>
<dbReference type="EMBL" id="NPIC01000001">
    <property type="protein sequence ID" value="RDL40972.1"/>
    <property type="molecule type" value="Genomic_DNA"/>
</dbReference>